<evidence type="ECO:0000256" key="5">
    <source>
        <dbReference type="HAMAP-Rule" id="MF_00651"/>
    </source>
</evidence>
<organism evidence="7 8">
    <name type="scientific">Chitinophaga ginsengisegetis</name>
    <dbReference type="NCBI Taxonomy" id="393003"/>
    <lineage>
        <taxon>Bacteria</taxon>
        <taxon>Pseudomonadati</taxon>
        <taxon>Bacteroidota</taxon>
        <taxon>Chitinophagia</taxon>
        <taxon>Chitinophagales</taxon>
        <taxon>Chitinophagaceae</taxon>
        <taxon>Chitinophaga</taxon>
    </lineage>
</organism>
<protein>
    <recommendedName>
        <fullName evidence="5">Putative pre-16S rRNA nuclease</fullName>
        <ecNumber evidence="5">3.1.-.-</ecNumber>
    </recommendedName>
</protein>
<dbReference type="CDD" id="cd16964">
    <property type="entry name" value="YqgF"/>
    <property type="match status" value="1"/>
</dbReference>
<reference evidence="7 8" key="1">
    <citation type="submission" date="2017-02" db="EMBL/GenBank/DDBJ databases">
        <authorList>
            <person name="Peterson S.W."/>
        </authorList>
    </citation>
    <scope>NUCLEOTIDE SEQUENCE [LARGE SCALE GENOMIC DNA]</scope>
    <source>
        <strain evidence="7 8">DSM 18108</strain>
    </source>
</reference>
<dbReference type="EMBL" id="FUZZ01000002">
    <property type="protein sequence ID" value="SKD05857.1"/>
    <property type="molecule type" value="Genomic_DNA"/>
</dbReference>
<dbReference type="EC" id="3.1.-.-" evidence="5"/>
<keyword evidence="8" id="KW-1185">Reference proteome</keyword>
<comment type="subcellular location">
    <subcellularLocation>
        <location evidence="5">Cytoplasm</location>
    </subcellularLocation>
</comment>
<dbReference type="STRING" id="393003.SAMN05660461_3218"/>
<evidence type="ECO:0000256" key="1">
    <source>
        <dbReference type="ARBA" id="ARBA00022490"/>
    </source>
</evidence>
<feature type="domain" description="YqgF/RNase H-like" evidence="6">
    <location>
        <begin position="2"/>
        <end position="100"/>
    </location>
</feature>
<evidence type="ECO:0000313" key="7">
    <source>
        <dbReference type="EMBL" id="SKD05857.1"/>
    </source>
</evidence>
<dbReference type="GO" id="GO:0000967">
    <property type="term" value="P:rRNA 5'-end processing"/>
    <property type="evidence" value="ECO:0007669"/>
    <property type="project" value="UniProtKB-UniRule"/>
</dbReference>
<dbReference type="GO" id="GO:0004518">
    <property type="term" value="F:nuclease activity"/>
    <property type="evidence" value="ECO:0007669"/>
    <property type="project" value="UniProtKB-KW"/>
</dbReference>
<evidence type="ECO:0000256" key="3">
    <source>
        <dbReference type="ARBA" id="ARBA00022722"/>
    </source>
</evidence>
<evidence type="ECO:0000313" key="8">
    <source>
        <dbReference type="Proteomes" id="UP000190166"/>
    </source>
</evidence>
<dbReference type="GO" id="GO:0005829">
    <property type="term" value="C:cytosol"/>
    <property type="evidence" value="ECO:0007669"/>
    <property type="project" value="TreeGrafter"/>
</dbReference>
<keyword evidence="3 5" id="KW-0540">Nuclease</keyword>
<dbReference type="HAMAP" id="MF_00651">
    <property type="entry name" value="Nuclease_YqgF"/>
    <property type="match status" value="1"/>
</dbReference>
<evidence type="ECO:0000256" key="4">
    <source>
        <dbReference type="ARBA" id="ARBA00022801"/>
    </source>
</evidence>
<evidence type="ECO:0000259" key="6">
    <source>
        <dbReference type="SMART" id="SM00732"/>
    </source>
</evidence>
<keyword evidence="4 5" id="KW-0378">Hydrolase</keyword>
<dbReference type="Proteomes" id="UP000190166">
    <property type="component" value="Unassembled WGS sequence"/>
</dbReference>
<gene>
    <name evidence="7" type="ORF">SAMN05660461_3218</name>
</gene>
<dbReference type="AlphaFoldDB" id="A0A1T5NZP8"/>
<dbReference type="InterPro" id="IPR037027">
    <property type="entry name" value="YqgF/RNaseH-like_dom_sf"/>
</dbReference>
<comment type="function">
    <text evidence="5">Could be a nuclease involved in processing of the 5'-end of pre-16S rRNA.</text>
</comment>
<dbReference type="GO" id="GO:0016788">
    <property type="term" value="F:hydrolase activity, acting on ester bonds"/>
    <property type="evidence" value="ECO:0007669"/>
    <property type="project" value="UniProtKB-UniRule"/>
</dbReference>
<dbReference type="RefSeq" id="WP_079470504.1">
    <property type="nucleotide sequence ID" value="NZ_FUZZ01000002.1"/>
</dbReference>
<dbReference type="Gene3D" id="3.30.420.140">
    <property type="entry name" value="YqgF/RNase H-like domain"/>
    <property type="match status" value="1"/>
</dbReference>
<name>A0A1T5NZP8_9BACT</name>
<sequence length="137" mass="15246">MARLMAIDYGKKRTGLAVTDPLQMIATGLTTVATHDLIPFLKKYFAAEQVETIVIGEPKGLDGNATDATALVTECIRIIKKNFPDIPVVTVDERFTSKMAFQTMIDSGLKKMDRRNKALVDEISATIILQEYLRNKI</sequence>
<dbReference type="NCBIfam" id="TIGR00250">
    <property type="entry name" value="RNAse_H_YqgF"/>
    <property type="match status" value="1"/>
</dbReference>
<dbReference type="Pfam" id="PF03652">
    <property type="entry name" value="RuvX"/>
    <property type="match status" value="1"/>
</dbReference>
<dbReference type="SMART" id="SM00732">
    <property type="entry name" value="YqgFc"/>
    <property type="match status" value="1"/>
</dbReference>
<dbReference type="PANTHER" id="PTHR33317">
    <property type="entry name" value="POLYNUCLEOTIDYL TRANSFERASE, RIBONUCLEASE H-LIKE SUPERFAMILY PROTEIN"/>
    <property type="match status" value="1"/>
</dbReference>
<accession>A0A1T5NZP8</accession>
<dbReference type="PANTHER" id="PTHR33317:SF4">
    <property type="entry name" value="POLYNUCLEOTIDYL TRANSFERASE, RIBONUCLEASE H-LIKE SUPERFAMILY PROTEIN"/>
    <property type="match status" value="1"/>
</dbReference>
<keyword evidence="2 5" id="KW-0690">Ribosome biogenesis</keyword>
<proteinExistence type="inferred from homology"/>
<dbReference type="InterPro" id="IPR005227">
    <property type="entry name" value="YqgF"/>
</dbReference>
<evidence type="ECO:0000256" key="2">
    <source>
        <dbReference type="ARBA" id="ARBA00022517"/>
    </source>
</evidence>
<comment type="similarity">
    <text evidence="5">Belongs to the YqgF HJR family.</text>
</comment>
<dbReference type="InterPro" id="IPR006641">
    <property type="entry name" value="YqgF/RNaseH-like_dom"/>
</dbReference>
<dbReference type="InterPro" id="IPR012337">
    <property type="entry name" value="RNaseH-like_sf"/>
</dbReference>
<dbReference type="SUPFAM" id="SSF53098">
    <property type="entry name" value="Ribonuclease H-like"/>
    <property type="match status" value="1"/>
</dbReference>
<keyword evidence="1 5" id="KW-0963">Cytoplasm</keyword>